<dbReference type="PANTHER" id="PTHR48424">
    <property type="entry name" value="DYNEIN LIGHT CHAIN-RELATED"/>
    <property type="match status" value="1"/>
</dbReference>
<dbReference type="Proteomes" id="UP000694557">
    <property type="component" value="Unassembled WGS sequence"/>
</dbReference>
<evidence type="ECO:0000313" key="3">
    <source>
        <dbReference type="Proteomes" id="UP000694557"/>
    </source>
</evidence>
<evidence type="ECO:0000313" key="2">
    <source>
        <dbReference type="Ensembl" id="ENSOKIP00005059338.1"/>
    </source>
</evidence>
<protein>
    <submittedName>
        <fullName evidence="2">Uncharacterized protein</fullName>
    </submittedName>
</protein>
<name>A0A8C7HNV4_ONCKI</name>
<reference evidence="2" key="1">
    <citation type="submission" date="2025-08" db="UniProtKB">
        <authorList>
            <consortium name="Ensembl"/>
        </authorList>
    </citation>
    <scope>IDENTIFICATION</scope>
</reference>
<sequence>MEPPSHHSKNISRLEEEDGHLPQIEVDEMLCLMSDVAAEVPPNNAMPLCTSHLLYVGRNVLLYIVLLHGLGSTVHCILLHDACKQEQNVTTNVVTIDTKSSEVMKPEFTGNSGAASSLMVRALGQ</sequence>
<keyword evidence="3" id="KW-1185">Reference proteome</keyword>
<keyword evidence="1" id="KW-0472">Membrane</keyword>
<proteinExistence type="predicted"/>
<dbReference type="PANTHER" id="PTHR48424:SF3">
    <property type="entry name" value="DYNEIN LIGHT CHAIN-RELATED"/>
    <property type="match status" value="1"/>
</dbReference>
<reference evidence="2" key="2">
    <citation type="submission" date="2025-09" db="UniProtKB">
        <authorList>
            <consortium name="Ensembl"/>
        </authorList>
    </citation>
    <scope>IDENTIFICATION</scope>
</reference>
<evidence type="ECO:0000256" key="1">
    <source>
        <dbReference type="SAM" id="Phobius"/>
    </source>
</evidence>
<dbReference type="Ensembl" id="ENSOKIT00005063081.1">
    <property type="protein sequence ID" value="ENSOKIP00005059338.1"/>
    <property type="gene ID" value="ENSOKIG00005025470.1"/>
</dbReference>
<keyword evidence="1" id="KW-0812">Transmembrane</keyword>
<organism evidence="2 3">
    <name type="scientific">Oncorhynchus kisutch</name>
    <name type="common">Coho salmon</name>
    <name type="synonym">Salmo kisutch</name>
    <dbReference type="NCBI Taxonomy" id="8019"/>
    <lineage>
        <taxon>Eukaryota</taxon>
        <taxon>Metazoa</taxon>
        <taxon>Chordata</taxon>
        <taxon>Craniata</taxon>
        <taxon>Vertebrata</taxon>
        <taxon>Euteleostomi</taxon>
        <taxon>Actinopterygii</taxon>
        <taxon>Neopterygii</taxon>
        <taxon>Teleostei</taxon>
        <taxon>Protacanthopterygii</taxon>
        <taxon>Salmoniformes</taxon>
        <taxon>Salmonidae</taxon>
        <taxon>Salmoninae</taxon>
        <taxon>Oncorhynchus</taxon>
    </lineage>
</organism>
<dbReference type="GeneTree" id="ENSGT01000000216432"/>
<keyword evidence="1" id="KW-1133">Transmembrane helix</keyword>
<feature type="transmembrane region" description="Helical" evidence="1">
    <location>
        <begin position="60"/>
        <end position="79"/>
    </location>
</feature>
<dbReference type="AlphaFoldDB" id="A0A8C7HNV4"/>
<accession>A0A8C7HNV4</accession>